<feature type="transmembrane region" description="Helical" evidence="1">
    <location>
        <begin position="6"/>
        <end position="27"/>
    </location>
</feature>
<gene>
    <name evidence="2" type="ORF">BABAYKA_00450</name>
</gene>
<proteinExistence type="predicted"/>
<accession>A0A9E7MUC1</accession>
<dbReference type="EMBL" id="ON529868">
    <property type="protein sequence ID" value="USN16848.1"/>
    <property type="molecule type" value="Genomic_DNA"/>
</dbReference>
<keyword evidence="1" id="KW-1133">Transmembrane helix</keyword>
<keyword evidence="3" id="KW-1185">Reference proteome</keyword>
<sequence length="51" mass="5351">MIYVQGLLLCGLALIVGGYIVAGFIAMDAEAAAKRAKKAQHAAYKAATKRN</sequence>
<protein>
    <submittedName>
        <fullName evidence="2">Uncharacterized protein</fullName>
    </submittedName>
</protein>
<dbReference type="Proteomes" id="UP001057237">
    <property type="component" value="Segment"/>
</dbReference>
<organism evidence="2 3">
    <name type="scientific">Brevundimonas phage vB_BpoS-Babayka</name>
    <dbReference type="NCBI Taxonomy" id="2948596"/>
    <lineage>
        <taxon>Viruses</taxon>
        <taxon>Duplodnaviria</taxon>
        <taxon>Heunggongvirae</taxon>
        <taxon>Uroviricota</taxon>
        <taxon>Caudoviricetes</taxon>
        <taxon>Autographivirales</taxon>
        <taxon>Autonotataviridae</taxon>
        <taxon>Conareevirus</taxon>
        <taxon>Conareevirus babayka</taxon>
    </lineage>
</organism>
<name>A0A9E7MUC1_9CAUD</name>
<reference evidence="2" key="1">
    <citation type="submission" date="2022-05" db="EMBL/GenBank/DDBJ databases">
        <authorList>
            <person name="Friedrich I."/>
            <person name="Poehlein A."/>
            <person name="Schneider D."/>
            <person name="Hertel R."/>
            <person name="Daniel R."/>
        </authorList>
    </citation>
    <scope>NUCLEOTIDE SEQUENCE</scope>
</reference>
<evidence type="ECO:0000313" key="3">
    <source>
        <dbReference type="Proteomes" id="UP001057237"/>
    </source>
</evidence>
<evidence type="ECO:0000256" key="1">
    <source>
        <dbReference type="SAM" id="Phobius"/>
    </source>
</evidence>
<keyword evidence="1" id="KW-0812">Transmembrane</keyword>
<evidence type="ECO:0000313" key="2">
    <source>
        <dbReference type="EMBL" id="USN16848.1"/>
    </source>
</evidence>
<keyword evidence="1" id="KW-0472">Membrane</keyword>